<evidence type="ECO:0000256" key="3">
    <source>
        <dbReference type="ARBA" id="ARBA00022737"/>
    </source>
</evidence>
<keyword evidence="2 5" id="KW-0808">Transferase</keyword>
<sequence length="225" mass="24179">MSFPLPETAYPITQPDGTVHRGSVFLQAVIGHPRWQIGDYSYASAHLPPRDWAAHLAPYLYEFSPEKLVIGKFCQIADGVQFITSSANHRHDGFSTYPFAIFHGRFDNAPSMPGPGPDTVIGHDVWIGQGARILPGACIGDGVIIGAGAVVGGTVAPYQVVAGNPARVISARFPADVAQRLREIAWWDWPIEMIERHEVAICGANLARLDAAAAEIDRAGGAFPS</sequence>
<name>A0A3B0MR83_9RHOB</name>
<dbReference type="GO" id="GO:0016746">
    <property type="term" value="F:acyltransferase activity"/>
    <property type="evidence" value="ECO:0007669"/>
    <property type="project" value="UniProtKB-KW"/>
</dbReference>
<evidence type="ECO:0000256" key="4">
    <source>
        <dbReference type="ARBA" id="ARBA00023315"/>
    </source>
</evidence>
<dbReference type="SUPFAM" id="SSF51161">
    <property type="entry name" value="Trimeric LpxA-like enzymes"/>
    <property type="match status" value="1"/>
</dbReference>
<dbReference type="InterPro" id="IPR011004">
    <property type="entry name" value="Trimer_LpxA-like_sf"/>
</dbReference>
<comment type="similarity">
    <text evidence="1">Belongs to the transferase hexapeptide repeat family.</text>
</comment>
<dbReference type="PANTHER" id="PTHR43300">
    <property type="entry name" value="ACETYLTRANSFERASE"/>
    <property type="match status" value="1"/>
</dbReference>
<dbReference type="RefSeq" id="WP_121094908.1">
    <property type="nucleotide sequence ID" value="NZ_UIHC01000015.1"/>
</dbReference>
<dbReference type="OrthoDB" id="9815592at2"/>
<dbReference type="PROSITE" id="PS00101">
    <property type="entry name" value="HEXAPEP_TRANSFERASES"/>
    <property type="match status" value="1"/>
</dbReference>
<keyword evidence="6" id="KW-1185">Reference proteome</keyword>
<organism evidence="5 6">
    <name type="scientific">Roseinatronobacter ekhonensis</name>
    <dbReference type="NCBI Taxonomy" id="254356"/>
    <lineage>
        <taxon>Bacteria</taxon>
        <taxon>Pseudomonadati</taxon>
        <taxon>Pseudomonadota</taxon>
        <taxon>Alphaproteobacteria</taxon>
        <taxon>Rhodobacterales</taxon>
        <taxon>Paracoccaceae</taxon>
        <taxon>Roseinatronobacter</taxon>
    </lineage>
</organism>
<dbReference type="Pfam" id="PF00132">
    <property type="entry name" value="Hexapep"/>
    <property type="match status" value="1"/>
</dbReference>
<evidence type="ECO:0000313" key="5">
    <source>
        <dbReference type="EMBL" id="SUZ32129.1"/>
    </source>
</evidence>
<dbReference type="CDD" id="cd03349">
    <property type="entry name" value="LbH_XAT"/>
    <property type="match status" value="1"/>
</dbReference>
<dbReference type="EC" id="2.3.1.-" evidence="5"/>
<dbReference type="Proteomes" id="UP000272908">
    <property type="component" value="Unassembled WGS sequence"/>
</dbReference>
<dbReference type="PANTHER" id="PTHR43300:SF11">
    <property type="entry name" value="ACETYLTRANSFERASE RV3034C-RELATED"/>
    <property type="match status" value="1"/>
</dbReference>
<evidence type="ECO:0000313" key="6">
    <source>
        <dbReference type="Proteomes" id="UP000272908"/>
    </source>
</evidence>
<dbReference type="EMBL" id="UIHC01000015">
    <property type="protein sequence ID" value="SUZ32129.1"/>
    <property type="molecule type" value="Genomic_DNA"/>
</dbReference>
<evidence type="ECO:0000256" key="1">
    <source>
        <dbReference type="ARBA" id="ARBA00007274"/>
    </source>
</evidence>
<dbReference type="InterPro" id="IPR018357">
    <property type="entry name" value="Hexapep_transf_CS"/>
</dbReference>
<dbReference type="AlphaFoldDB" id="A0A3B0MR83"/>
<accession>A0A3B0MR83</accession>
<evidence type="ECO:0000256" key="2">
    <source>
        <dbReference type="ARBA" id="ARBA00022679"/>
    </source>
</evidence>
<dbReference type="InterPro" id="IPR001451">
    <property type="entry name" value="Hexapep"/>
</dbReference>
<protein>
    <submittedName>
        <fullName evidence="5">Streptogramin A acetyltransferase</fullName>
        <ecNumber evidence="5">2.3.1.-</ecNumber>
    </submittedName>
</protein>
<gene>
    <name evidence="5" type="primary">vatD</name>
    <name evidence="5" type="ORF">ROE7235_01883</name>
</gene>
<proteinExistence type="inferred from homology"/>
<dbReference type="InterPro" id="IPR050179">
    <property type="entry name" value="Trans_hexapeptide_repeat"/>
</dbReference>
<reference evidence="6" key="1">
    <citation type="submission" date="2018-08" db="EMBL/GenBank/DDBJ databases">
        <authorList>
            <person name="Rodrigo-Torres L."/>
            <person name="Arahal R. D."/>
            <person name="Lucena T."/>
        </authorList>
    </citation>
    <scope>NUCLEOTIDE SEQUENCE [LARGE SCALE GENOMIC DNA]</scope>
    <source>
        <strain evidence="6">CECT 7235</strain>
    </source>
</reference>
<keyword evidence="3" id="KW-0677">Repeat</keyword>
<dbReference type="Gene3D" id="2.160.10.10">
    <property type="entry name" value="Hexapeptide repeat proteins"/>
    <property type="match status" value="1"/>
</dbReference>
<keyword evidence="4 5" id="KW-0012">Acyltransferase</keyword>